<comment type="caution">
    <text evidence="1">The sequence shown here is derived from an EMBL/GenBank/DDBJ whole genome shotgun (WGS) entry which is preliminary data.</text>
</comment>
<dbReference type="Proteomes" id="UP000499080">
    <property type="component" value="Unassembled WGS sequence"/>
</dbReference>
<protein>
    <submittedName>
        <fullName evidence="1">Uncharacterized protein</fullName>
    </submittedName>
</protein>
<reference evidence="1 2" key="1">
    <citation type="journal article" date="2019" name="Sci. Rep.">
        <title>Orb-weaving spider Araneus ventricosus genome elucidates the spidroin gene catalogue.</title>
        <authorList>
            <person name="Kono N."/>
            <person name="Nakamura H."/>
            <person name="Ohtoshi R."/>
            <person name="Moran D.A.P."/>
            <person name="Shinohara A."/>
            <person name="Yoshida Y."/>
            <person name="Fujiwara M."/>
            <person name="Mori M."/>
            <person name="Tomita M."/>
            <person name="Arakawa K."/>
        </authorList>
    </citation>
    <scope>NUCLEOTIDE SEQUENCE [LARGE SCALE GENOMIC DNA]</scope>
</reference>
<dbReference type="AlphaFoldDB" id="A0A4Y2HUR1"/>
<evidence type="ECO:0000313" key="2">
    <source>
        <dbReference type="Proteomes" id="UP000499080"/>
    </source>
</evidence>
<accession>A0A4Y2HUR1</accession>
<evidence type="ECO:0000313" key="1">
    <source>
        <dbReference type="EMBL" id="GBM69217.1"/>
    </source>
</evidence>
<dbReference type="EMBL" id="BGPR01002185">
    <property type="protein sequence ID" value="GBM69217.1"/>
    <property type="molecule type" value="Genomic_DNA"/>
</dbReference>
<gene>
    <name evidence="1" type="ORF">AVEN_210438_1</name>
</gene>
<organism evidence="1 2">
    <name type="scientific">Araneus ventricosus</name>
    <name type="common">Orbweaver spider</name>
    <name type="synonym">Epeira ventricosa</name>
    <dbReference type="NCBI Taxonomy" id="182803"/>
    <lineage>
        <taxon>Eukaryota</taxon>
        <taxon>Metazoa</taxon>
        <taxon>Ecdysozoa</taxon>
        <taxon>Arthropoda</taxon>
        <taxon>Chelicerata</taxon>
        <taxon>Arachnida</taxon>
        <taxon>Araneae</taxon>
        <taxon>Araneomorphae</taxon>
        <taxon>Entelegynae</taxon>
        <taxon>Araneoidea</taxon>
        <taxon>Araneidae</taxon>
        <taxon>Araneus</taxon>
    </lineage>
</organism>
<sequence>MRIGRIFLDWHLSLTGSPLPTPRSLVSVEAGLRHTCVQVEGGGLRPMLASSSCRLTELQKNSGFTIKCDKENLVQERDARENELFLTEKMARDHFIHSLNSSHKMHIPMRKGVALQIPNS</sequence>
<proteinExistence type="predicted"/>
<name>A0A4Y2HUR1_ARAVE</name>
<keyword evidence="2" id="KW-1185">Reference proteome</keyword>